<proteinExistence type="predicted"/>
<sequence length="513" mass="57103">MILAYEFDCASENFAFFLKFYAQKSGLKFSLKKKIDLTTLYAEGAQEELLAFSDQLSGSLPHSLFLRGSKVYASQNLPQGETSEPQNALSNITPRVVSAYLKGELEECENGVFSDVCVFTDGKFTPVTKANFNELLDFAFKNLSTGASVKFKDISGEFEASNFTELNENFNLLMPTNLKNLPKIFIANEAEQVALASYEKPAVTLKTTAIYRGNHPNSPRFFDVCAARDIFLYALCDKLFKAGLNFIALKAQKLPFKATVLENGYIFSGSRIYYSRANLSEVEGAADKNLANFNLAKKEFDEGGGIARIFLSRFKDDEVKIYPKFDDFNVLNFALPASFDELYAQIKREEGGERLLQNYGESFSLPSGELNVQNGFFGLFCMAGALLGFDSDAQKSGEILLQNASDFNGAKGPRLDFKMLNKTHFDVVKFARSGMSFRLAGVDARLLSYGYAESLAYFLSDFSDAIKQDLGVRNALLCGSLFENKTLANLTLKHLKTGLNAKFSKEFLIEEMF</sequence>
<keyword evidence="2" id="KW-1185">Reference proteome</keyword>
<dbReference type="Proteomes" id="UP000552683">
    <property type="component" value="Unassembled WGS sequence"/>
</dbReference>
<evidence type="ECO:0008006" key="3">
    <source>
        <dbReference type="Google" id="ProtNLM"/>
    </source>
</evidence>
<dbReference type="RefSeq" id="WP_185898888.1">
    <property type="nucleotide sequence ID" value="NZ_JACLZK010000002.1"/>
</dbReference>
<evidence type="ECO:0000313" key="1">
    <source>
        <dbReference type="EMBL" id="MBC2883361.1"/>
    </source>
</evidence>
<comment type="caution">
    <text evidence="1">The sequence shown here is derived from an EMBL/GenBank/DDBJ whole genome shotgun (WGS) entry which is preliminary data.</text>
</comment>
<evidence type="ECO:0000313" key="2">
    <source>
        <dbReference type="Proteomes" id="UP000552683"/>
    </source>
</evidence>
<dbReference type="EMBL" id="JACLZK010000002">
    <property type="protein sequence ID" value="MBC2883361.1"/>
    <property type="molecule type" value="Genomic_DNA"/>
</dbReference>
<dbReference type="Gene3D" id="3.30.420.40">
    <property type="match status" value="1"/>
</dbReference>
<name>A0A842J6Q1_9BACT</name>
<reference evidence="1 2" key="1">
    <citation type="submission" date="2020-08" db="EMBL/GenBank/DDBJ databases">
        <title>Complete genome and description of Campylobacter massiliensis Marseille-Q3452 sp. nov.</title>
        <authorList>
            <person name="Antezack A."/>
        </authorList>
    </citation>
    <scope>NUCLEOTIDE SEQUENCE [LARGE SCALE GENOMIC DNA]</scope>
    <source>
        <strain evidence="1 2">Marseille-Q3452</strain>
    </source>
</reference>
<organism evidence="1 2">
    <name type="scientific">Campylobacter massiliensis</name>
    <dbReference type="NCBI Taxonomy" id="2762557"/>
    <lineage>
        <taxon>Bacteria</taxon>
        <taxon>Pseudomonadati</taxon>
        <taxon>Campylobacterota</taxon>
        <taxon>Epsilonproteobacteria</taxon>
        <taxon>Campylobacterales</taxon>
        <taxon>Campylobacteraceae</taxon>
        <taxon>Campylobacter</taxon>
    </lineage>
</organism>
<dbReference type="AlphaFoldDB" id="A0A842J6Q1"/>
<gene>
    <name evidence="1" type="ORF">H7R39_08855</name>
</gene>
<protein>
    <recommendedName>
        <fullName evidence="3">Protein hydE</fullName>
    </recommendedName>
</protein>
<accession>A0A842J6Q1</accession>